<evidence type="ECO:0000313" key="2">
    <source>
        <dbReference type="Proteomes" id="UP000748752"/>
    </source>
</evidence>
<dbReference type="Gene3D" id="2.150.10.10">
    <property type="entry name" value="Serralysin-like metalloprotease, C-terminal"/>
    <property type="match status" value="1"/>
</dbReference>
<evidence type="ECO:0008006" key="3">
    <source>
        <dbReference type="Google" id="ProtNLM"/>
    </source>
</evidence>
<name>A0ABS1CMS0_9GAMM</name>
<evidence type="ECO:0000313" key="1">
    <source>
        <dbReference type="EMBL" id="MBK1633243.1"/>
    </source>
</evidence>
<reference evidence="1 2" key="1">
    <citation type="journal article" date="2020" name="Microorganisms">
        <title>Osmotic Adaptation and Compatible Solute Biosynthesis of Phototrophic Bacteria as Revealed from Genome Analyses.</title>
        <authorList>
            <person name="Imhoff J.F."/>
            <person name="Rahn T."/>
            <person name="Kunzel S."/>
            <person name="Keller A."/>
            <person name="Neulinger S.C."/>
        </authorList>
    </citation>
    <scope>NUCLEOTIDE SEQUENCE [LARGE SCALE GENOMIC DNA]</scope>
    <source>
        <strain evidence="1 2">DSM 6210</strain>
    </source>
</reference>
<proteinExistence type="predicted"/>
<dbReference type="NCBIfam" id="TIGR04214">
    <property type="entry name" value="CSLREA_Nterm"/>
    <property type="match status" value="1"/>
</dbReference>
<dbReference type="InterPro" id="IPR011049">
    <property type="entry name" value="Serralysin-like_metalloprot_C"/>
</dbReference>
<dbReference type="RefSeq" id="WP_200241390.1">
    <property type="nucleotide sequence ID" value="NZ_NRRV01000074.1"/>
</dbReference>
<organism evidence="1 2">
    <name type="scientific">Thiohalocapsa halophila</name>
    <dbReference type="NCBI Taxonomy" id="69359"/>
    <lineage>
        <taxon>Bacteria</taxon>
        <taxon>Pseudomonadati</taxon>
        <taxon>Pseudomonadota</taxon>
        <taxon>Gammaproteobacteria</taxon>
        <taxon>Chromatiales</taxon>
        <taxon>Chromatiaceae</taxon>
        <taxon>Thiohalocapsa</taxon>
    </lineage>
</organism>
<gene>
    <name evidence="1" type="ORF">CKO31_21305</name>
</gene>
<dbReference type="Proteomes" id="UP000748752">
    <property type="component" value="Unassembled WGS sequence"/>
</dbReference>
<dbReference type="EMBL" id="NRRV01000074">
    <property type="protein sequence ID" value="MBK1633243.1"/>
    <property type="molecule type" value="Genomic_DNA"/>
</dbReference>
<dbReference type="InterPro" id="IPR026457">
    <property type="entry name" value="CSLREA_Nterm"/>
</dbReference>
<dbReference type="SUPFAM" id="SSF51120">
    <property type="entry name" value="beta-Roll"/>
    <property type="match status" value="1"/>
</dbReference>
<sequence>MRAVVTTWGSTPAIASSTASRFRLAGPGLLAVTLLLAAGTVGAATFTVTKTADTADGVCDTDCSLREAIIAANANPGADDITLPVGSYTLTLTGTPEEGALTGDLDITDDLTINGAGQASTVIDGGGGPLDDAGAATDRVFEIQQGTVAINDVTVRGGHPPVGSGGGIRNAGDLTLTDAIIEDNVGRYGGGIMNGLYSISDSNAPDGPTYSFTDISGSGTPLNLGPSGSSLEPIGFDFSFYGRTHTQVFVSSEGYLTFTDNRTTNRFNDPIPDEDDPHDAVFPFWDNLDQGAGNVYVQTLGSAPSRRFVVQYDGIRVCDDSFSCVAFTDAATFQVILEEGTNNILFQYVDLATDARTQGGGATVGISGPETQLDGVQYSVDQPVLSDTLAIRFAPATGDLVLSSVTVQNNDSTFGATGNSDDVEGAGLYNTGTASIDASSFTDNLGEDPADLDTSGNGGGLANRGGTITVTASTISNNTAGQNGGGVSNRSGTMTLDDTVVSGNTVYCGDEPNGGGAANRRGELAIVNGSQIINNTLDGDGCDASGAGIMTLFGTVRVEDSEVSGNVFTQDESNGAGGGIMARMSTVLVDNSLVTDNVTDQGRPPGCCTGVTGGGIDAVKSVVEVRNASDVSRNVNNTISPTEVTDSLGGGFRVISSNLTVADSTVSNNDAGAASGGGIANVGYADYSVIDSKSSLGPTFSFEDISTTGTPLALADGSDQQVAIGFPFRSFEVTTGDVWISDDGRLYFGGSATDPSVFGFNDDLDPTTGTLYYDTRGTAPNRRFIVQYQDMGFVGDLDAGAVTFQMILYEGSNDVLMQYADVEDSDRARGSDAEVGVRGGAGSLPRSGEKFEYSRFNPALSNGLAVLFPATGNLSVSNTSVAGNSAGDTGGGIFNDGMVGIVSASLSDVDLSGNNATGGDADLADVSGGVTGSTVLNGSADEENFPGTELDDDMQAVPGNRVVDAAAGNDIIRPSGAAQMLTGGPGTDTFVYDTLTLNGTTITDFDPGAPELLDLSAIIAGFGSPADPLGEGYVVLFPFSGSTVLLVDPDGSAGPAPATPFLTLLNVPSGSVVADNFVF</sequence>
<dbReference type="SUPFAM" id="SSF51126">
    <property type="entry name" value="Pectin lyase-like"/>
    <property type="match status" value="2"/>
</dbReference>
<dbReference type="InterPro" id="IPR011050">
    <property type="entry name" value="Pectin_lyase_fold/virulence"/>
</dbReference>
<protein>
    <recommendedName>
        <fullName evidence="3">CSLREA domain-containing protein</fullName>
    </recommendedName>
</protein>
<keyword evidence="2" id="KW-1185">Reference proteome</keyword>
<comment type="caution">
    <text evidence="1">The sequence shown here is derived from an EMBL/GenBank/DDBJ whole genome shotgun (WGS) entry which is preliminary data.</text>
</comment>
<accession>A0ABS1CMS0</accession>